<comment type="caution">
    <text evidence="1">The sequence shown here is derived from an EMBL/GenBank/DDBJ whole genome shotgun (WGS) entry which is preliminary data.</text>
</comment>
<organism evidence="1 2">
    <name type="scientific">Kitasatospora kifunensis</name>
    <name type="common">Streptomyces kifunensis</name>
    <dbReference type="NCBI Taxonomy" id="58351"/>
    <lineage>
        <taxon>Bacteria</taxon>
        <taxon>Bacillati</taxon>
        <taxon>Actinomycetota</taxon>
        <taxon>Actinomycetes</taxon>
        <taxon>Kitasatosporales</taxon>
        <taxon>Streptomycetaceae</taxon>
        <taxon>Kitasatospora</taxon>
    </lineage>
</organism>
<protein>
    <recommendedName>
        <fullName evidence="3">Immunity protein 50 of polymorphic toxin system</fullName>
    </recommendedName>
</protein>
<name>A0A7W7VTZ0_KITKI</name>
<accession>A0A7W7VTZ0</accession>
<evidence type="ECO:0008006" key="3">
    <source>
        <dbReference type="Google" id="ProtNLM"/>
    </source>
</evidence>
<dbReference type="Proteomes" id="UP000540506">
    <property type="component" value="Unassembled WGS sequence"/>
</dbReference>
<reference evidence="1 2" key="1">
    <citation type="submission" date="2020-08" db="EMBL/GenBank/DDBJ databases">
        <title>Sequencing the genomes of 1000 actinobacteria strains.</title>
        <authorList>
            <person name="Klenk H.-P."/>
        </authorList>
    </citation>
    <scope>NUCLEOTIDE SEQUENCE [LARGE SCALE GENOMIC DNA]</scope>
    <source>
        <strain evidence="1 2">DSM 41654</strain>
    </source>
</reference>
<dbReference type="Pfam" id="PF15594">
    <property type="entry name" value="Imm50"/>
    <property type="match status" value="1"/>
</dbReference>
<dbReference type="RefSeq" id="WP_184934173.1">
    <property type="nucleotide sequence ID" value="NZ_JACHJV010000001.1"/>
</dbReference>
<dbReference type="AlphaFoldDB" id="A0A7W7VTZ0"/>
<keyword evidence="2" id="KW-1185">Reference proteome</keyword>
<dbReference type="InterPro" id="IPR028957">
    <property type="entry name" value="Imm50"/>
</dbReference>
<gene>
    <name evidence="1" type="ORF">FHR34_000908</name>
</gene>
<dbReference type="EMBL" id="JACHJV010000001">
    <property type="protein sequence ID" value="MBB4921915.1"/>
    <property type="molecule type" value="Genomic_DNA"/>
</dbReference>
<proteinExistence type="predicted"/>
<evidence type="ECO:0000313" key="1">
    <source>
        <dbReference type="EMBL" id="MBB4921915.1"/>
    </source>
</evidence>
<sequence>MTPVWADLLRNPEKISALYGDVRGIDRLTLRSVNLDRRGPTVTLRLSTNRLPDHPPVDWVEFGCDTVEFHLQFLDVADLSMTGHGLPEDTSLQVIEQENSRVKVEAHGDSTRLAFSCHRSVTIGRLSAWNSRAADGEPTHRYLSPLDRRLHAAPPETWKKNYYGRI</sequence>
<evidence type="ECO:0000313" key="2">
    <source>
        <dbReference type="Proteomes" id="UP000540506"/>
    </source>
</evidence>